<dbReference type="InterPro" id="IPR003961">
    <property type="entry name" value="FN3_dom"/>
</dbReference>
<feature type="signal peptide" evidence="7">
    <location>
        <begin position="1"/>
        <end position="18"/>
    </location>
</feature>
<evidence type="ECO:0000256" key="5">
    <source>
        <dbReference type="ARBA" id="ARBA00023295"/>
    </source>
</evidence>
<evidence type="ECO:0000256" key="4">
    <source>
        <dbReference type="ARBA" id="ARBA00023277"/>
    </source>
</evidence>
<dbReference type="InterPro" id="IPR023296">
    <property type="entry name" value="Glyco_hydro_beta-prop_sf"/>
</dbReference>
<evidence type="ECO:0000313" key="11">
    <source>
        <dbReference type="Proteomes" id="UP000772618"/>
    </source>
</evidence>
<feature type="chain" id="PRO_5047487801" evidence="7">
    <location>
        <begin position="19"/>
        <end position="582"/>
    </location>
</feature>
<dbReference type="Gene3D" id="2.60.120.260">
    <property type="entry name" value="Galactose-binding domain-like"/>
    <property type="match status" value="1"/>
</dbReference>
<organism evidence="10 11">
    <name type="scientific">Chryseosolibacter indicus</name>
    <dbReference type="NCBI Taxonomy" id="2782351"/>
    <lineage>
        <taxon>Bacteria</taxon>
        <taxon>Pseudomonadati</taxon>
        <taxon>Bacteroidota</taxon>
        <taxon>Cytophagia</taxon>
        <taxon>Cytophagales</taxon>
        <taxon>Chryseotaleaceae</taxon>
        <taxon>Chryseosolibacter</taxon>
    </lineage>
</organism>
<proteinExistence type="inferred from homology"/>
<dbReference type="SUPFAM" id="SSF49265">
    <property type="entry name" value="Fibronectin type III"/>
    <property type="match status" value="1"/>
</dbReference>
<dbReference type="Pfam" id="PF00754">
    <property type="entry name" value="F5_F8_type_C"/>
    <property type="match status" value="1"/>
</dbReference>
<dbReference type="Pfam" id="PF04616">
    <property type="entry name" value="Glyco_hydro_43"/>
    <property type="match status" value="1"/>
</dbReference>
<dbReference type="InterPro" id="IPR008979">
    <property type="entry name" value="Galactose-bd-like_sf"/>
</dbReference>
<dbReference type="InterPro" id="IPR036116">
    <property type="entry name" value="FN3_sf"/>
</dbReference>
<reference evidence="10 11" key="1">
    <citation type="submission" date="2021-05" db="EMBL/GenBank/DDBJ databases">
        <title>A Polyphasic approach of four new species of the genus Ohtaekwangia: Ohtaekwangia histidinii sp. nov., Ohtaekwangia cretensis sp. nov., Ohtaekwangia indiensis sp. nov., Ohtaekwangia reichenbachii sp. nov. from diverse environment.</title>
        <authorList>
            <person name="Octaviana S."/>
        </authorList>
    </citation>
    <scope>NUCLEOTIDE SEQUENCE [LARGE SCALE GENOMIC DNA]</scope>
    <source>
        <strain evidence="10 11">PWU20</strain>
    </source>
</reference>
<sequence length="582" mass="67800">MIRYLLIALMFITSVGHAQFEGQKTYCNPMDINYRYNFEQLNDSISYRSGADPVIVNHKGEYFLFVTISGGYWHSKDLINWRFITPSRWPFEDMCAPAALSYKDTLLLFQSTFDKRPILYSTTPETGKLEFYNRWMPQLPPLIGPWDPALFYDEELDKWYMYWGSSNTYPLFGAELDKRKRLAYKGAYKELLRLHPEIHGWERFGPDHTSEIVPFTEGAWMTKHNGKYYFQYGAPGTEYNVYANGTYVGDHPLGPFTYAPYNPVSYKPGGFVTGAGHGNTFQDNYGNYWNTGTPWVAVNWNFERRIAMFPAGFDKDDQMFSNTRFGDFPHYLPTKKWENKDELFTGWMLLSYKKPALASSQKDTFDVARITDENPRTYWVAKENKPGEWVVVDLKKEQQVNAVQINYTDYKSNIYDPFDPKIYTQFRLYYSSDAKNWIKFADLSDEKKDRPNAYIELKEGVKARYIKYEHIYVASPNLAVSDIRVFGDGLGKRPKTPAKFTARRDTDPRNAFISWEKVNGAVGYNILWGIDKDKLYQTYQIFADKPSVKEIRGLTKDVSYYFAIEAFNESGVSERSEAVFVK</sequence>
<dbReference type="EMBL" id="JAHESD010000016">
    <property type="protein sequence ID" value="MBT1703532.1"/>
    <property type="molecule type" value="Genomic_DNA"/>
</dbReference>
<gene>
    <name evidence="10" type="ORF">KK060_09595</name>
</gene>
<dbReference type="InterPro" id="IPR006710">
    <property type="entry name" value="Glyco_hydro_43"/>
</dbReference>
<evidence type="ECO:0000259" key="9">
    <source>
        <dbReference type="PROSITE" id="PS50853"/>
    </source>
</evidence>
<evidence type="ECO:0000256" key="2">
    <source>
        <dbReference type="ARBA" id="ARBA00022651"/>
    </source>
</evidence>
<accession>A0ABS5VQ16</accession>
<dbReference type="InterPro" id="IPR013783">
    <property type="entry name" value="Ig-like_fold"/>
</dbReference>
<keyword evidence="7" id="KW-0732">Signal</keyword>
<dbReference type="SUPFAM" id="SSF49785">
    <property type="entry name" value="Galactose-binding domain-like"/>
    <property type="match status" value="1"/>
</dbReference>
<evidence type="ECO:0000313" key="10">
    <source>
        <dbReference type="EMBL" id="MBT1703532.1"/>
    </source>
</evidence>
<dbReference type="PANTHER" id="PTHR43772">
    <property type="entry name" value="ENDO-1,4-BETA-XYLANASE"/>
    <property type="match status" value="1"/>
</dbReference>
<name>A0ABS5VQ16_9BACT</name>
<dbReference type="PROSITE" id="PS50022">
    <property type="entry name" value="FA58C_3"/>
    <property type="match status" value="1"/>
</dbReference>
<dbReference type="PANTHER" id="PTHR43772:SF2">
    <property type="entry name" value="PUTATIVE (AFU_ORTHOLOGUE AFUA_2G04480)-RELATED"/>
    <property type="match status" value="1"/>
</dbReference>
<dbReference type="InterPro" id="IPR052176">
    <property type="entry name" value="Glycosyl_Hydrlase_43_Enz"/>
</dbReference>
<evidence type="ECO:0000259" key="8">
    <source>
        <dbReference type="PROSITE" id="PS50022"/>
    </source>
</evidence>
<evidence type="ECO:0000256" key="3">
    <source>
        <dbReference type="ARBA" id="ARBA00022801"/>
    </source>
</evidence>
<evidence type="ECO:0000256" key="6">
    <source>
        <dbReference type="RuleBase" id="RU361187"/>
    </source>
</evidence>
<comment type="similarity">
    <text evidence="1 6">Belongs to the glycosyl hydrolase 43 family.</text>
</comment>
<dbReference type="RefSeq" id="WP_254153492.1">
    <property type="nucleotide sequence ID" value="NZ_JAHESD010000016.1"/>
</dbReference>
<dbReference type="Gene3D" id="2.115.10.20">
    <property type="entry name" value="Glycosyl hydrolase domain, family 43"/>
    <property type="match status" value="1"/>
</dbReference>
<dbReference type="PROSITE" id="PS50853">
    <property type="entry name" value="FN3"/>
    <property type="match status" value="1"/>
</dbReference>
<keyword evidence="5 6" id="KW-0326">Glycosidase</keyword>
<dbReference type="InterPro" id="IPR000421">
    <property type="entry name" value="FA58C"/>
</dbReference>
<keyword evidence="2" id="KW-0624">Polysaccharide degradation</keyword>
<dbReference type="Proteomes" id="UP000772618">
    <property type="component" value="Unassembled WGS sequence"/>
</dbReference>
<dbReference type="SUPFAM" id="SSF75005">
    <property type="entry name" value="Arabinanase/levansucrase/invertase"/>
    <property type="match status" value="1"/>
</dbReference>
<feature type="domain" description="Fibronectin type-III" evidence="9">
    <location>
        <begin position="496"/>
        <end position="582"/>
    </location>
</feature>
<comment type="caution">
    <text evidence="10">The sequence shown here is derived from an EMBL/GenBank/DDBJ whole genome shotgun (WGS) entry which is preliminary data.</text>
</comment>
<evidence type="ECO:0000256" key="7">
    <source>
        <dbReference type="SAM" id="SignalP"/>
    </source>
</evidence>
<feature type="domain" description="F5/8 type C" evidence="8">
    <location>
        <begin position="336"/>
        <end position="488"/>
    </location>
</feature>
<protein>
    <submittedName>
        <fullName evidence="10">Family 43 glycosylhydrolase</fullName>
    </submittedName>
</protein>
<keyword evidence="2" id="KW-0858">Xylan degradation</keyword>
<keyword evidence="4" id="KW-0119">Carbohydrate metabolism</keyword>
<dbReference type="Gene3D" id="2.60.40.10">
    <property type="entry name" value="Immunoglobulins"/>
    <property type="match status" value="1"/>
</dbReference>
<dbReference type="CDD" id="cd00063">
    <property type="entry name" value="FN3"/>
    <property type="match status" value="1"/>
</dbReference>
<dbReference type="CDD" id="cd08982">
    <property type="entry name" value="GH43-like"/>
    <property type="match status" value="1"/>
</dbReference>
<keyword evidence="11" id="KW-1185">Reference proteome</keyword>
<evidence type="ECO:0000256" key="1">
    <source>
        <dbReference type="ARBA" id="ARBA00009865"/>
    </source>
</evidence>
<keyword evidence="3 6" id="KW-0378">Hydrolase</keyword>